<evidence type="ECO:0000259" key="1">
    <source>
        <dbReference type="Pfam" id="PF03644"/>
    </source>
</evidence>
<dbReference type="InterPro" id="IPR005201">
    <property type="entry name" value="TIM_ENGase"/>
</dbReference>
<protein>
    <recommendedName>
        <fullName evidence="1">Cytosolic endo-beta-N-acetylglucosaminidase TIM barrel domain-containing protein</fullName>
    </recommendedName>
</protein>
<dbReference type="PANTHER" id="PTHR13246">
    <property type="entry name" value="ENDO BETA N-ACETYLGLUCOSAMINIDASE"/>
    <property type="match status" value="1"/>
</dbReference>
<dbReference type="InterPro" id="IPR032979">
    <property type="entry name" value="ENGase"/>
</dbReference>
<dbReference type="SUPFAM" id="SSF51445">
    <property type="entry name" value="(Trans)glycosidases"/>
    <property type="match status" value="1"/>
</dbReference>
<sequence>MAVKIRIEIKIQFLFLLETMSGPECLPLKTWEAVEEWTEGEDDLCISTIPLAEREPRSPNTPQTLLCHDMRGGYQQDRFVQGCGDVDSYRFYHWQYIDMFIYFSHYFVSIPPPTWTNAAHRNGVKMLGTEWDDGLKRCQQLLQSEDTYKTFADKLVRITKYYKFDGWLVNIENKIEEDKVQRLCDFVAYLTEKMHSEIPGSKVIWYDSVINTGELKWQDELNEKNCMFFDACDGIFLNYNWKDETLINSKCDATKKGRAMDVFVGIDVFGRGCLGGGGFNTIETHKLPCDKGLRKCLIHIVPVSSLPKTDKVFPDITDQIYAYK</sequence>
<accession>A0ABQ9FPJ7</accession>
<proteinExistence type="predicted"/>
<keyword evidence="3" id="KW-1185">Reference proteome</keyword>
<gene>
    <name evidence="2" type="ORF">KUTeg_003722</name>
</gene>
<dbReference type="PANTHER" id="PTHR13246:SF1">
    <property type="entry name" value="CYTOSOLIC ENDO-BETA-N-ACETYLGLUCOSAMINIDASE"/>
    <property type="match status" value="1"/>
</dbReference>
<dbReference type="Proteomes" id="UP001217089">
    <property type="component" value="Unassembled WGS sequence"/>
</dbReference>
<dbReference type="EMBL" id="JARBDR010000214">
    <property type="protein sequence ID" value="KAJ8318631.1"/>
    <property type="molecule type" value="Genomic_DNA"/>
</dbReference>
<comment type="caution">
    <text evidence="2">The sequence shown here is derived from an EMBL/GenBank/DDBJ whole genome shotgun (WGS) entry which is preliminary data.</text>
</comment>
<dbReference type="Pfam" id="PF03644">
    <property type="entry name" value="Glyco_hydro_85"/>
    <property type="match status" value="1"/>
</dbReference>
<feature type="non-terminal residue" evidence="2">
    <location>
        <position position="324"/>
    </location>
</feature>
<evidence type="ECO:0000313" key="2">
    <source>
        <dbReference type="EMBL" id="KAJ8318631.1"/>
    </source>
</evidence>
<organism evidence="2 3">
    <name type="scientific">Tegillarca granosa</name>
    <name type="common">Malaysian cockle</name>
    <name type="synonym">Anadara granosa</name>
    <dbReference type="NCBI Taxonomy" id="220873"/>
    <lineage>
        <taxon>Eukaryota</taxon>
        <taxon>Metazoa</taxon>
        <taxon>Spiralia</taxon>
        <taxon>Lophotrochozoa</taxon>
        <taxon>Mollusca</taxon>
        <taxon>Bivalvia</taxon>
        <taxon>Autobranchia</taxon>
        <taxon>Pteriomorphia</taxon>
        <taxon>Arcoida</taxon>
        <taxon>Arcoidea</taxon>
        <taxon>Arcidae</taxon>
        <taxon>Tegillarca</taxon>
    </lineage>
</organism>
<feature type="domain" description="Cytosolic endo-beta-N-acetylglucosaminidase TIM barrel" evidence="1">
    <location>
        <begin position="74"/>
        <end position="287"/>
    </location>
</feature>
<evidence type="ECO:0000313" key="3">
    <source>
        <dbReference type="Proteomes" id="UP001217089"/>
    </source>
</evidence>
<reference evidence="2 3" key="1">
    <citation type="submission" date="2022-12" db="EMBL/GenBank/DDBJ databases">
        <title>Chromosome-level genome of Tegillarca granosa.</title>
        <authorList>
            <person name="Kim J."/>
        </authorList>
    </citation>
    <scope>NUCLEOTIDE SEQUENCE [LARGE SCALE GENOMIC DNA]</scope>
    <source>
        <strain evidence="2">Teg-2019</strain>
        <tissue evidence="2">Adductor muscle</tissue>
    </source>
</reference>
<dbReference type="InterPro" id="IPR017853">
    <property type="entry name" value="GH"/>
</dbReference>
<dbReference type="Gene3D" id="3.20.20.80">
    <property type="entry name" value="Glycosidases"/>
    <property type="match status" value="1"/>
</dbReference>
<name>A0ABQ9FPJ7_TEGGR</name>